<evidence type="ECO:0000313" key="2">
    <source>
        <dbReference type="Proteomes" id="UP000244855"/>
    </source>
</evidence>
<gene>
    <name evidence="1" type="ORF">DM02DRAFT_631155</name>
</gene>
<dbReference type="AlphaFoldDB" id="A0A2V1DH62"/>
<keyword evidence="2" id="KW-1185">Reference proteome</keyword>
<protein>
    <submittedName>
        <fullName evidence="1">Uncharacterized protein</fullName>
    </submittedName>
</protein>
<dbReference type="EMBL" id="KZ805436">
    <property type="protein sequence ID" value="PVH97440.1"/>
    <property type="molecule type" value="Genomic_DNA"/>
</dbReference>
<dbReference type="Proteomes" id="UP000244855">
    <property type="component" value="Unassembled WGS sequence"/>
</dbReference>
<name>A0A2V1DH62_9PLEO</name>
<accession>A0A2V1DH62</accession>
<reference evidence="1 2" key="1">
    <citation type="journal article" date="2018" name="Sci. Rep.">
        <title>Comparative genomics provides insights into the lifestyle and reveals functional heterogeneity of dark septate endophytic fungi.</title>
        <authorList>
            <person name="Knapp D.G."/>
            <person name="Nemeth J.B."/>
            <person name="Barry K."/>
            <person name="Hainaut M."/>
            <person name="Henrissat B."/>
            <person name="Johnson J."/>
            <person name="Kuo A."/>
            <person name="Lim J.H.P."/>
            <person name="Lipzen A."/>
            <person name="Nolan M."/>
            <person name="Ohm R.A."/>
            <person name="Tamas L."/>
            <person name="Grigoriev I.V."/>
            <person name="Spatafora J.W."/>
            <person name="Nagy L.G."/>
            <person name="Kovacs G.M."/>
        </authorList>
    </citation>
    <scope>NUCLEOTIDE SEQUENCE [LARGE SCALE GENOMIC DNA]</scope>
    <source>
        <strain evidence="1 2">DSE2036</strain>
    </source>
</reference>
<sequence>MWVYAAAVNEHNEGDRFRFATDEEFSPSSRASIQRFRATVQGMNASFAEGMHPYVIDKSKCSKKDKNKSIWMPRYHQPRMNHKSLPGIGERSPLQISTHLLWGKCFGNNRKGGHSWHPILEHLMDDLCPKDIAPRPRTFHFEENLKMRHESALKELVRMVEDHRGHPINYNYYYTDMVKKCCLEQEPDLLSTAFDDALKRINIQEPYS</sequence>
<evidence type="ECO:0000313" key="1">
    <source>
        <dbReference type="EMBL" id="PVH97440.1"/>
    </source>
</evidence>
<proteinExistence type="predicted"/>
<organism evidence="1 2">
    <name type="scientific">Periconia macrospinosa</name>
    <dbReference type="NCBI Taxonomy" id="97972"/>
    <lineage>
        <taxon>Eukaryota</taxon>
        <taxon>Fungi</taxon>
        <taxon>Dikarya</taxon>
        <taxon>Ascomycota</taxon>
        <taxon>Pezizomycotina</taxon>
        <taxon>Dothideomycetes</taxon>
        <taxon>Pleosporomycetidae</taxon>
        <taxon>Pleosporales</taxon>
        <taxon>Massarineae</taxon>
        <taxon>Periconiaceae</taxon>
        <taxon>Periconia</taxon>
    </lineage>
</organism>